<comment type="caution">
    <text evidence="5">The sequence shown here is derived from an EMBL/GenBank/DDBJ whole genome shotgun (WGS) entry which is preliminary data.</text>
</comment>
<accession>A0A9W7CGM9</accession>
<dbReference type="SUPFAM" id="SSF53335">
    <property type="entry name" value="S-adenosyl-L-methionine-dependent methyltransferases"/>
    <property type="match status" value="1"/>
</dbReference>
<keyword evidence="1" id="KW-0489">Methyltransferase</keyword>
<name>A0A9W7CGM9_9STRA</name>
<protein>
    <recommendedName>
        <fullName evidence="4">Methyltransferase domain-containing protein</fullName>
    </recommendedName>
</protein>
<proteinExistence type="predicted"/>
<dbReference type="GO" id="GO:0032259">
    <property type="term" value="P:methylation"/>
    <property type="evidence" value="ECO:0007669"/>
    <property type="project" value="UniProtKB-KW"/>
</dbReference>
<feature type="signal peptide" evidence="3">
    <location>
        <begin position="1"/>
        <end position="17"/>
    </location>
</feature>
<dbReference type="EMBL" id="BRXZ01000113">
    <property type="protein sequence ID" value="GMI05413.1"/>
    <property type="molecule type" value="Genomic_DNA"/>
</dbReference>
<dbReference type="InterPro" id="IPR041698">
    <property type="entry name" value="Methyltransf_25"/>
</dbReference>
<dbReference type="InterPro" id="IPR051052">
    <property type="entry name" value="Diverse_substrate_MTase"/>
</dbReference>
<dbReference type="SMART" id="SM00028">
    <property type="entry name" value="TPR"/>
    <property type="match status" value="3"/>
</dbReference>
<evidence type="ECO:0000259" key="4">
    <source>
        <dbReference type="Pfam" id="PF13649"/>
    </source>
</evidence>
<dbReference type="Proteomes" id="UP001165082">
    <property type="component" value="Unassembled WGS sequence"/>
</dbReference>
<reference evidence="5" key="1">
    <citation type="submission" date="2022-07" db="EMBL/GenBank/DDBJ databases">
        <title>Genome analysis of Parmales, a sister group of diatoms, reveals the evolutionary specialization of diatoms from phago-mixotrophs to photoautotrophs.</title>
        <authorList>
            <person name="Ban H."/>
            <person name="Sato S."/>
            <person name="Yoshikawa S."/>
            <person name="Kazumasa Y."/>
            <person name="Nakamura Y."/>
            <person name="Ichinomiya M."/>
            <person name="Saitoh K."/>
            <person name="Sato N."/>
            <person name="Blanc-Mathieu R."/>
            <person name="Endo H."/>
            <person name="Kuwata A."/>
            <person name="Ogata H."/>
        </authorList>
    </citation>
    <scope>NUCLEOTIDE SEQUENCE</scope>
</reference>
<organism evidence="5 6">
    <name type="scientific">Triparma retinervis</name>
    <dbReference type="NCBI Taxonomy" id="2557542"/>
    <lineage>
        <taxon>Eukaryota</taxon>
        <taxon>Sar</taxon>
        <taxon>Stramenopiles</taxon>
        <taxon>Ochrophyta</taxon>
        <taxon>Bolidophyceae</taxon>
        <taxon>Parmales</taxon>
        <taxon>Triparmaceae</taxon>
        <taxon>Triparma</taxon>
    </lineage>
</organism>
<keyword evidence="2" id="KW-0808">Transferase</keyword>
<dbReference type="OrthoDB" id="3647at2759"/>
<keyword evidence="6" id="KW-1185">Reference proteome</keyword>
<dbReference type="Pfam" id="PF13649">
    <property type="entry name" value="Methyltransf_25"/>
    <property type="match status" value="1"/>
</dbReference>
<dbReference type="Gene3D" id="3.40.50.150">
    <property type="entry name" value="Vaccinia Virus protein VP39"/>
    <property type="match status" value="1"/>
</dbReference>
<evidence type="ECO:0000313" key="6">
    <source>
        <dbReference type="Proteomes" id="UP001165082"/>
    </source>
</evidence>
<dbReference type="SUPFAM" id="SSF48452">
    <property type="entry name" value="TPR-like"/>
    <property type="match status" value="1"/>
</dbReference>
<dbReference type="InterPro" id="IPR029063">
    <property type="entry name" value="SAM-dependent_MTases_sf"/>
</dbReference>
<dbReference type="InterPro" id="IPR011990">
    <property type="entry name" value="TPR-like_helical_dom_sf"/>
</dbReference>
<dbReference type="PANTHER" id="PTHR44942">
    <property type="entry name" value="METHYLTRANSF_11 DOMAIN-CONTAINING PROTEIN"/>
    <property type="match status" value="1"/>
</dbReference>
<dbReference type="Gene3D" id="1.25.40.10">
    <property type="entry name" value="Tetratricopeptide repeat domain"/>
    <property type="match status" value="1"/>
</dbReference>
<evidence type="ECO:0000256" key="2">
    <source>
        <dbReference type="ARBA" id="ARBA00022679"/>
    </source>
</evidence>
<evidence type="ECO:0000256" key="1">
    <source>
        <dbReference type="ARBA" id="ARBA00022603"/>
    </source>
</evidence>
<feature type="domain" description="Methyltransferase" evidence="4">
    <location>
        <begin position="314"/>
        <end position="405"/>
    </location>
</feature>
<dbReference type="AlphaFoldDB" id="A0A9W7CGM9"/>
<sequence length="484" mass="52371">MHFVRLVSLAMTVIVIAASLSHIDCANHTPKDRLVESGVAAMEEGDMEAAVRALKAATDLINLDTPDSNDTYIFVNLGTALGEIGQAALSAAQYRKAIDVDGENVDAHYFLGLTLQDMGRNREAADTYAVAASLDRMHWESMSNLGAVLLDLTDYSGSVAAFSEAIGTLEQREVEPTNAPYDPFPILSQLYYRRGMALSGGSSGGNRGGVCVVQAQSDDPGGKDVDCGEMAKFSFSKAVSYDEGNEAAKHMLAALTADATMKRASNSYVKGLFDEYAGNFEHSLVVDLGYKGFQLLRNFVGEVLGEENLKFGLVVDAGCGTGLIGNEFRGVSRTLVGMDLSKKIIDEAKIKRPGLYDRTYVGDIVEGIRAEGGKIDLVIAADSFIYFGDLGALFESIRDGLRRGGYVAFTLEDVGMEDARILDSERPDWRWKLTPSGRFAHRKGYIEDVLKASGFVLVGYGAMENFRYENGVGVMGHMLVARKV</sequence>
<dbReference type="CDD" id="cd02440">
    <property type="entry name" value="AdoMet_MTases"/>
    <property type="match status" value="1"/>
</dbReference>
<dbReference type="PANTHER" id="PTHR44942:SF4">
    <property type="entry name" value="METHYLTRANSFERASE TYPE 11 DOMAIN-CONTAINING PROTEIN"/>
    <property type="match status" value="1"/>
</dbReference>
<evidence type="ECO:0000256" key="3">
    <source>
        <dbReference type="SAM" id="SignalP"/>
    </source>
</evidence>
<keyword evidence="3" id="KW-0732">Signal</keyword>
<dbReference type="GO" id="GO:0008168">
    <property type="term" value="F:methyltransferase activity"/>
    <property type="evidence" value="ECO:0007669"/>
    <property type="project" value="UniProtKB-KW"/>
</dbReference>
<feature type="chain" id="PRO_5040888959" description="Methyltransferase domain-containing protein" evidence="3">
    <location>
        <begin position="18"/>
        <end position="484"/>
    </location>
</feature>
<evidence type="ECO:0000313" key="5">
    <source>
        <dbReference type="EMBL" id="GMI05413.1"/>
    </source>
</evidence>
<dbReference type="InterPro" id="IPR019734">
    <property type="entry name" value="TPR_rpt"/>
</dbReference>
<gene>
    <name evidence="5" type="ORF">TrRE_jg3167</name>
</gene>